<keyword evidence="6" id="KW-1185">Reference proteome</keyword>
<dbReference type="Proteomes" id="UP000670947">
    <property type="component" value="Unassembled WGS sequence"/>
</dbReference>
<sequence length="250" mass="27028">ALKHALWTGAAGAIGCAEAAAAERAFEPRAEAFAGACRELCKRIRNKLGAGDDRGTEAAVDELFACIAAHPGAGRTYAGSLLGGLLDGLWTLAAPTGQGAAAGSAGDLAEVLACERQADMKRRVLSAVRRISARLHEKRDHKDDYVVGRALRLIEERYGQTELSLAYLAAEVFVSPNHLGMLFKRQTGKTPLAYIQEYRLARAEELLRTTKRRVSAIAEEVGIPNTSYFGTLFKQAYGMTPGEYQETTQR</sequence>
<evidence type="ECO:0000313" key="5">
    <source>
        <dbReference type="EMBL" id="MBO7747456.1"/>
    </source>
</evidence>
<dbReference type="Gene3D" id="1.10.10.60">
    <property type="entry name" value="Homeodomain-like"/>
    <property type="match status" value="2"/>
</dbReference>
<dbReference type="PROSITE" id="PS01124">
    <property type="entry name" value="HTH_ARAC_FAMILY_2"/>
    <property type="match status" value="1"/>
</dbReference>
<evidence type="ECO:0000256" key="2">
    <source>
        <dbReference type="ARBA" id="ARBA00023125"/>
    </source>
</evidence>
<gene>
    <name evidence="5" type="ORF">I8J29_25035</name>
</gene>
<dbReference type="Pfam" id="PF12833">
    <property type="entry name" value="HTH_18"/>
    <property type="match status" value="1"/>
</dbReference>
<dbReference type="InterPro" id="IPR009057">
    <property type="entry name" value="Homeodomain-like_sf"/>
</dbReference>
<dbReference type="EMBL" id="JAGGDJ010000034">
    <property type="protein sequence ID" value="MBO7747456.1"/>
    <property type="molecule type" value="Genomic_DNA"/>
</dbReference>
<feature type="domain" description="HTH araC/xylS-type" evidence="4">
    <location>
        <begin position="148"/>
        <end position="247"/>
    </location>
</feature>
<evidence type="ECO:0000256" key="3">
    <source>
        <dbReference type="ARBA" id="ARBA00023163"/>
    </source>
</evidence>
<comment type="caution">
    <text evidence="5">The sequence shown here is derived from an EMBL/GenBank/DDBJ whole genome shotgun (WGS) entry which is preliminary data.</text>
</comment>
<dbReference type="PRINTS" id="PR00032">
    <property type="entry name" value="HTHARAC"/>
</dbReference>
<proteinExistence type="predicted"/>
<keyword evidence="2" id="KW-0238">DNA-binding</keyword>
<evidence type="ECO:0000256" key="1">
    <source>
        <dbReference type="ARBA" id="ARBA00023015"/>
    </source>
</evidence>
<feature type="non-terminal residue" evidence="5">
    <location>
        <position position="1"/>
    </location>
</feature>
<dbReference type="InterPro" id="IPR020449">
    <property type="entry name" value="Tscrpt_reg_AraC-type_HTH"/>
</dbReference>
<reference evidence="5 6" key="1">
    <citation type="submission" date="2021-03" db="EMBL/GenBank/DDBJ databases">
        <title>Paenibacillus artemisicola MWE-103 whole genome sequence.</title>
        <authorList>
            <person name="Ham Y.J."/>
        </authorList>
    </citation>
    <scope>NUCLEOTIDE SEQUENCE [LARGE SCALE GENOMIC DNA]</scope>
    <source>
        <strain evidence="5 6">MWE-103</strain>
    </source>
</reference>
<dbReference type="SMART" id="SM00342">
    <property type="entry name" value="HTH_ARAC"/>
    <property type="match status" value="1"/>
</dbReference>
<dbReference type="InterPro" id="IPR018060">
    <property type="entry name" value="HTH_AraC"/>
</dbReference>
<protein>
    <submittedName>
        <fullName evidence="5">Helix-turn-helix transcriptional regulator</fullName>
    </submittedName>
</protein>
<organism evidence="5 6">
    <name type="scientific">Paenibacillus artemisiicola</name>
    <dbReference type="NCBI Taxonomy" id="1172618"/>
    <lineage>
        <taxon>Bacteria</taxon>
        <taxon>Bacillati</taxon>
        <taxon>Bacillota</taxon>
        <taxon>Bacilli</taxon>
        <taxon>Bacillales</taxon>
        <taxon>Paenibacillaceae</taxon>
        <taxon>Paenibacillus</taxon>
    </lineage>
</organism>
<dbReference type="RefSeq" id="WP_208850151.1">
    <property type="nucleotide sequence ID" value="NZ_JAGGDJ010000034.1"/>
</dbReference>
<accession>A0ABS3WGK0</accession>
<keyword evidence="1" id="KW-0805">Transcription regulation</keyword>
<dbReference type="PANTHER" id="PTHR43280">
    <property type="entry name" value="ARAC-FAMILY TRANSCRIPTIONAL REGULATOR"/>
    <property type="match status" value="1"/>
</dbReference>
<name>A0ABS3WGK0_9BACL</name>
<dbReference type="PROSITE" id="PS00041">
    <property type="entry name" value="HTH_ARAC_FAMILY_1"/>
    <property type="match status" value="1"/>
</dbReference>
<evidence type="ECO:0000313" key="6">
    <source>
        <dbReference type="Proteomes" id="UP000670947"/>
    </source>
</evidence>
<keyword evidence="3" id="KW-0804">Transcription</keyword>
<dbReference type="PANTHER" id="PTHR43280:SF2">
    <property type="entry name" value="HTH-TYPE TRANSCRIPTIONAL REGULATOR EXSA"/>
    <property type="match status" value="1"/>
</dbReference>
<evidence type="ECO:0000259" key="4">
    <source>
        <dbReference type="PROSITE" id="PS01124"/>
    </source>
</evidence>
<dbReference type="SUPFAM" id="SSF46689">
    <property type="entry name" value="Homeodomain-like"/>
    <property type="match status" value="2"/>
</dbReference>
<dbReference type="InterPro" id="IPR018062">
    <property type="entry name" value="HTH_AraC-typ_CS"/>
</dbReference>